<proteinExistence type="inferred from homology"/>
<dbReference type="Pfam" id="PF01535">
    <property type="entry name" value="PPR"/>
    <property type="match status" value="2"/>
</dbReference>
<gene>
    <name evidence="5" type="ORF">Ahy_A02g006210</name>
</gene>
<feature type="repeat" description="PPR" evidence="3">
    <location>
        <begin position="267"/>
        <end position="297"/>
    </location>
</feature>
<feature type="repeat" description="PPR" evidence="3">
    <location>
        <begin position="521"/>
        <end position="555"/>
    </location>
</feature>
<comment type="similarity">
    <text evidence="1">Belongs to the PPR family. P subfamily.</text>
</comment>
<accession>A0A445E9R1</accession>
<dbReference type="Proteomes" id="UP000289738">
    <property type="component" value="Chromosome A02"/>
</dbReference>
<sequence length="827" mass="94335">MALNSGPQSLSSQVFTKERFIPISNFSSNPCAVLRELWSEKTDNHTRVQELHQNEKPRSRNSCKRAKDMANLINYKPWSNQLLSSFTTLLSKTNVLQTLCHIKEPSKAFRFFKWAHEMGFPHSAQSYFMMLEILGRQRNLNVARNFLFSIEKKSNGEVKLEDRFFNSLIRSYGEAGLFKESIKLFETMKSTGVLPSVVTFNSVLSILLRRGRTNMARAVYDEMLGTYGVTPDVYTYNILIRGFCKNSYIEEGFRFFKEMMSFDCDPDVVTYNSLVDGLCKAGKVSIAHNLVNGMNKKCKDLNSDIVTYTTLIRGYCMKQEVDKALFILEEMTSRGLKPNVITYNTLIKGLCEAQKLNKVKDILGQMMGDGTFIPDTYTFNILIHAHCSAGNLDEAFKVFENMKNLQVPADSASYSVLIRSLCQRGDYDAAEKLFDELYENETLLSNYGSKPIAASYSPIFQYLCEHGKTKKAEKVLRQLMKRGTQDPLSYKTVIMGHCKEGAYENGYGILVWMLRRDFVPDFEIYDCLIDGFLLKDKPLLAKETLEKMLKSSYKPKTSTLHSILARLLEKGCVHESTSLIVMMLERNIRQNINLSTENLLLLFGSGLRDKAFQIIELHYKNGYRVKIEVVQFLCQRGKLPEACKLLLFSMEHHRNIDIDLCNSVIAGLCKINKVSEAFNLCYELAEKGLHQELICLNDLIAALEAGGRLKEAAFISKRMPRVDLKHDDRQKQLAKGLIEPVESLFEAGGKDTWVSIRKLLKRETEAAVTELSACISGFELDEETVERMQQSLRDYAKQIVANKAKEESGKILIRMKDRMPEDNINIL</sequence>
<dbReference type="EMBL" id="SDMP01000002">
    <property type="protein sequence ID" value="RYR72005.1"/>
    <property type="molecule type" value="Genomic_DNA"/>
</dbReference>
<feature type="repeat" description="PPR" evidence="3">
    <location>
        <begin position="232"/>
        <end position="266"/>
    </location>
</feature>
<protein>
    <recommendedName>
        <fullName evidence="4">Sey1/RHD3-like three-helix bundle domain-containing protein</fullName>
    </recommendedName>
</protein>
<dbReference type="PROSITE" id="PS51375">
    <property type="entry name" value="PPR"/>
    <property type="match status" value="11"/>
</dbReference>
<reference evidence="5 6" key="1">
    <citation type="submission" date="2019-01" db="EMBL/GenBank/DDBJ databases">
        <title>Sequencing of cultivated peanut Arachis hypogaea provides insights into genome evolution and oil improvement.</title>
        <authorList>
            <person name="Chen X."/>
        </authorList>
    </citation>
    <scope>NUCLEOTIDE SEQUENCE [LARGE SCALE GENOMIC DNA]</scope>
    <source>
        <strain evidence="6">cv. Fuhuasheng</strain>
        <tissue evidence="5">Leaves</tissue>
    </source>
</reference>
<evidence type="ECO:0000259" key="4">
    <source>
        <dbReference type="Pfam" id="PF20428"/>
    </source>
</evidence>
<name>A0A445E9R1_ARAHY</name>
<keyword evidence="6" id="KW-1185">Reference proteome</keyword>
<comment type="caution">
    <text evidence="5">The sequence shown here is derived from an EMBL/GenBank/DDBJ whole genome shotgun (WGS) entry which is preliminary data.</text>
</comment>
<dbReference type="PANTHER" id="PTHR47932:SF34">
    <property type="entry name" value="OS10G0147250 PROTEIN"/>
    <property type="match status" value="1"/>
</dbReference>
<dbReference type="NCBIfam" id="TIGR00756">
    <property type="entry name" value="PPR"/>
    <property type="match status" value="9"/>
</dbReference>
<evidence type="ECO:0000313" key="6">
    <source>
        <dbReference type="Proteomes" id="UP000289738"/>
    </source>
</evidence>
<feature type="repeat" description="PPR" evidence="3">
    <location>
        <begin position="486"/>
        <end position="520"/>
    </location>
</feature>
<evidence type="ECO:0000313" key="5">
    <source>
        <dbReference type="EMBL" id="RYR72005.1"/>
    </source>
</evidence>
<dbReference type="InterPro" id="IPR002885">
    <property type="entry name" value="PPR_rpt"/>
</dbReference>
<dbReference type="Gene3D" id="1.25.40.10">
    <property type="entry name" value="Tetratricopeptide repeat domain"/>
    <property type="match status" value="6"/>
</dbReference>
<feature type="repeat" description="PPR" evidence="3">
    <location>
        <begin position="196"/>
        <end position="231"/>
    </location>
</feature>
<feature type="repeat" description="PPR" evidence="3">
    <location>
        <begin position="657"/>
        <end position="691"/>
    </location>
</feature>
<dbReference type="Pfam" id="PF20428">
    <property type="entry name" value="Sey1_3HB"/>
    <property type="match status" value="1"/>
</dbReference>
<dbReference type="Pfam" id="PF13041">
    <property type="entry name" value="PPR_2"/>
    <property type="match status" value="4"/>
</dbReference>
<dbReference type="PANTHER" id="PTHR47932">
    <property type="entry name" value="ATPASE EXPRESSION PROTEIN 3"/>
    <property type="match status" value="1"/>
</dbReference>
<evidence type="ECO:0000256" key="3">
    <source>
        <dbReference type="PROSITE-ProRule" id="PRU00708"/>
    </source>
</evidence>
<feature type="repeat" description="PPR" evidence="3">
    <location>
        <begin position="339"/>
        <end position="373"/>
    </location>
</feature>
<dbReference type="AlphaFoldDB" id="A0A445E9R1"/>
<feature type="repeat" description="PPR" evidence="3">
    <location>
        <begin position="161"/>
        <end position="195"/>
    </location>
</feature>
<evidence type="ECO:0000256" key="2">
    <source>
        <dbReference type="ARBA" id="ARBA00022737"/>
    </source>
</evidence>
<feature type="repeat" description="PPR" evidence="3">
    <location>
        <begin position="410"/>
        <end position="444"/>
    </location>
</feature>
<feature type="repeat" description="PPR" evidence="3">
    <location>
        <begin position="375"/>
        <end position="409"/>
    </location>
</feature>
<organism evidence="5 6">
    <name type="scientific">Arachis hypogaea</name>
    <name type="common">Peanut</name>
    <dbReference type="NCBI Taxonomy" id="3818"/>
    <lineage>
        <taxon>Eukaryota</taxon>
        <taxon>Viridiplantae</taxon>
        <taxon>Streptophyta</taxon>
        <taxon>Embryophyta</taxon>
        <taxon>Tracheophyta</taxon>
        <taxon>Spermatophyta</taxon>
        <taxon>Magnoliopsida</taxon>
        <taxon>eudicotyledons</taxon>
        <taxon>Gunneridae</taxon>
        <taxon>Pentapetalae</taxon>
        <taxon>rosids</taxon>
        <taxon>fabids</taxon>
        <taxon>Fabales</taxon>
        <taxon>Fabaceae</taxon>
        <taxon>Papilionoideae</taxon>
        <taxon>50 kb inversion clade</taxon>
        <taxon>dalbergioids sensu lato</taxon>
        <taxon>Dalbergieae</taxon>
        <taxon>Pterocarpus clade</taxon>
        <taxon>Arachis</taxon>
    </lineage>
</organism>
<evidence type="ECO:0000256" key="1">
    <source>
        <dbReference type="ARBA" id="ARBA00007626"/>
    </source>
</evidence>
<dbReference type="SUPFAM" id="SSF48452">
    <property type="entry name" value="TPR-like"/>
    <property type="match status" value="1"/>
</dbReference>
<dbReference type="InterPro" id="IPR046758">
    <property type="entry name" value="Sey1/RHD3-like_3HB"/>
</dbReference>
<dbReference type="InterPro" id="IPR011990">
    <property type="entry name" value="TPR-like_helical_dom_sf"/>
</dbReference>
<feature type="domain" description="Sey1/RHD3-like three-helix bundle" evidence="4">
    <location>
        <begin position="727"/>
        <end position="819"/>
    </location>
</feature>
<keyword evidence="2" id="KW-0677">Repeat</keyword>
<dbReference type="GO" id="GO:0003729">
    <property type="term" value="F:mRNA binding"/>
    <property type="evidence" value="ECO:0007669"/>
    <property type="project" value="TreeGrafter"/>
</dbReference>
<feature type="repeat" description="PPR" evidence="3">
    <location>
        <begin position="304"/>
        <end position="338"/>
    </location>
</feature>